<proteinExistence type="predicted"/>
<feature type="compositionally biased region" description="Basic and acidic residues" evidence="2">
    <location>
        <begin position="210"/>
        <end position="222"/>
    </location>
</feature>
<keyword evidence="3" id="KW-0732">Signal</keyword>
<dbReference type="EMBL" id="AXCN02001636">
    <property type="status" value="NOT_ANNOTATED_CDS"/>
    <property type="molecule type" value="Genomic_DNA"/>
</dbReference>
<reference evidence="5" key="1">
    <citation type="submission" date="2014-01" db="EMBL/GenBank/DDBJ databases">
        <title>The Genome Sequence of Anopheles farauti FAR1 (V2).</title>
        <authorList>
            <consortium name="The Broad Institute Genomics Platform"/>
            <person name="Neafsey D.E."/>
            <person name="Besansky N."/>
            <person name="Howell P."/>
            <person name="Walton C."/>
            <person name="Young S.K."/>
            <person name="Zeng Q."/>
            <person name="Gargeya S."/>
            <person name="Fitzgerald M."/>
            <person name="Haas B."/>
            <person name="Abouelleil A."/>
            <person name="Allen A.W."/>
            <person name="Alvarado L."/>
            <person name="Arachchi H.M."/>
            <person name="Berlin A.M."/>
            <person name="Chapman S.B."/>
            <person name="Gainer-Dewar J."/>
            <person name="Goldberg J."/>
            <person name="Griggs A."/>
            <person name="Gujja S."/>
            <person name="Hansen M."/>
            <person name="Howarth C."/>
            <person name="Imamovic A."/>
            <person name="Ireland A."/>
            <person name="Larimer J."/>
            <person name="McCowan C."/>
            <person name="Murphy C."/>
            <person name="Pearson M."/>
            <person name="Poon T.W."/>
            <person name="Priest M."/>
            <person name="Roberts A."/>
            <person name="Saif S."/>
            <person name="Shea T."/>
            <person name="Sisk P."/>
            <person name="Sykes S."/>
            <person name="Wortman J."/>
            <person name="Nusbaum C."/>
            <person name="Birren B."/>
        </authorList>
    </citation>
    <scope>NUCLEOTIDE SEQUENCE [LARGE SCALE GENOMIC DNA]</scope>
    <source>
        <strain evidence="5">FAR1</strain>
    </source>
</reference>
<dbReference type="PROSITE" id="PS51155">
    <property type="entry name" value="CHIT_BIND_RR_2"/>
    <property type="match status" value="1"/>
</dbReference>
<sequence>MGALGAIALAVLVRMAVGAEMQVHIQQPNSEVYHRQDMRKGEFDYGYHVQSVENNQFQHKVKGPDDVTYGCYGYVDPTNRKHLVYYVADKMGYRIIFPNRATKIFTARLADSLNKLDGSVKGKDYDEKVVEWNNLYMPDSCFRLNEILEPAASNQAPAQKVAPHQPPGAAHVQVQPQPPTRNPPLPQPTQYTVPTTPRTVLDLTGAGSSDRWDVADYDERTDSPQQPNYDLRGKQGGGSQQPAQPWGQGSLPDINPANINLDQFNGHVYPIHTGGHVYEGQGAGSHGTHGTVTTTTTTTTGGGQFSATQYSLNITQLLAQIEAVNSQVITLNMLLAGMANNPSAYSHANENSCRSVVQLLQTQKRTPQLIYVPILIPYAEGQYNINQPIAATGHQPGHRG</sequence>
<evidence type="ECO:0000256" key="1">
    <source>
        <dbReference type="PROSITE-ProRule" id="PRU00497"/>
    </source>
</evidence>
<keyword evidence="1" id="KW-0193">Cuticle</keyword>
<keyword evidence="5" id="KW-1185">Reference proteome</keyword>
<evidence type="ECO:0000313" key="5">
    <source>
        <dbReference type="Proteomes" id="UP000075886"/>
    </source>
</evidence>
<evidence type="ECO:0008006" key="6">
    <source>
        <dbReference type="Google" id="ProtNLM"/>
    </source>
</evidence>
<accession>A0A182QJJ9</accession>
<dbReference type="InterPro" id="IPR000618">
    <property type="entry name" value="Insect_cuticle"/>
</dbReference>
<name>A0A182QJJ9_9DIPT</name>
<dbReference type="AlphaFoldDB" id="A0A182QJJ9"/>
<feature type="compositionally biased region" description="Low complexity" evidence="2">
    <location>
        <begin position="188"/>
        <end position="200"/>
    </location>
</feature>
<evidence type="ECO:0000256" key="3">
    <source>
        <dbReference type="SAM" id="SignalP"/>
    </source>
</evidence>
<dbReference type="EnsemblMetazoa" id="AFAF011524-RA">
    <property type="protein sequence ID" value="AFAF011524-PA"/>
    <property type="gene ID" value="AFAF011524"/>
</dbReference>
<protein>
    <recommendedName>
        <fullName evidence="6">Structural constituent of cuticle</fullName>
    </recommendedName>
</protein>
<reference evidence="4" key="2">
    <citation type="submission" date="2020-05" db="UniProtKB">
        <authorList>
            <consortium name="EnsemblMetazoa"/>
        </authorList>
    </citation>
    <scope>IDENTIFICATION</scope>
    <source>
        <strain evidence="4">FAR1</strain>
    </source>
</reference>
<dbReference type="VEuPathDB" id="VectorBase:AFAF011524"/>
<feature type="compositionally biased region" description="Pro residues" evidence="2">
    <location>
        <begin position="176"/>
        <end position="187"/>
    </location>
</feature>
<dbReference type="GO" id="GO:0042302">
    <property type="term" value="F:structural constituent of cuticle"/>
    <property type="evidence" value="ECO:0007669"/>
    <property type="project" value="UniProtKB-UniRule"/>
</dbReference>
<feature type="region of interest" description="Disordered" evidence="2">
    <location>
        <begin position="154"/>
        <end position="257"/>
    </location>
</feature>
<organism evidence="4 5">
    <name type="scientific">Anopheles farauti</name>
    <dbReference type="NCBI Taxonomy" id="69004"/>
    <lineage>
        <taxon>Eukaryota</taxon>
        <taxon>Metazoa</taxon>
        <taxon>Ecdysozoa</taxon>
        <taxon>Arthropoda</taxon>
        <taxon>Hexapoda</taxon>
        <taxon>Insecta</taxon>
        <taxon>Pterygota</taxon>
        <taxon>Neoptera</taxon>
        <taxon>Endopterygota</taxon>
        <taxon>Diptera</taxon>
        <taxon>Nematocera</taxon>
        <taxon>Culicoidea</taxon>
        <taxon>Culicidae</taxon>
        <taxon>Anophelinae</taxon>
        <taxon>Anopheles</taxon>
    </lineage>
</organism>
<dbReference type="Proteomes" id="UP000075886">
    <property type="component" value="Unassembled WGS sequence"/>
</dbReference>
<evidence type="ECO:0000256" key="2">
    <source>
        <dbReference type="SAM" id="MobiDB-lite"/>
    </source>
</evidence>
<feature type="chain" id="PRO_5008132952" description="Structural constituent of cuticle" evidence="3">
    <location>
        <begin position="19"/>
        <end position="400"/>
    </location>
</feature>
<evidence type="ECO:0000313" key="4">
    <source>
        <dbReference type="EnsemblMetazoa" id="AFAF011524-PA"/>
    </source>
</evidence>
<dbReference type="STRING" id="69004.A0A182QJJ9"/>
<feature type="signal peptide" evidence="3">
    <location>
        <begin position="1"/>
        <end position="18"/>
    </location>
</feature>
<dbReference type="Pfam" id="PF00379">
    <property type="entry name" value="Chitin_bind_4"/>
    <property type="match status" value="1"/>
</dbReference>